<keyword evidence="3" id="KW-1185">Reference proteome</keyword>
<reference evidence="2 3" key="1">
    <citation type="submission" date="2018-10" db="EMBL/GenBank/DDBJ databases">
        <title>Natronolimnobius sp. XQ-INN 246 isolated from Inner Mongolia Autonomous Region of China.</title>
        <authorList>
            <person name="Xue Q."/>
        </authorList>
    </citation>
    <scope>NUCLEOTIDE SEQUENCE [LARGE SCALE GENOMIC DNA]</scope>
    <source>
        <strain evidence="2 3">XQ-INN 246</strain>
    </source>
</reference>
<dbReference type="AlphaFoldDB" id="A0A4S3TG64"/>
<proteinExistence type="predicted"/>
<dbReference type="EMBL" id="RBZW01000076">
    <property type="protein sequence ID" value="THE62871.1"/>
    <property type="molecule type" value="Genomic_DNA"/>
</dbReference>
<protein>
    <submittedName>
        <fullName evidence="2">TlpA family protein disulfide reductase</fullName>
    </submittedName>
</protein>
<gene>
    <name evidence="2" type="ORF">D8Y22_20650</name>
</gene>
<organism evidence="2 3">
    <name type="scientific">Salinadaptatus halalkaliphilus</name>
    <dbReference type="NCBI Taxonomy" id="2419781"/>
    <lineage>
        <taxon>Archaea</taxon>
        <taxon>Methanobacteriati</taxon>
        <taxon>Methanobacteriota</taxon>
        <taxon>Stenosarchaea group</taxon>
        <taxon>Halobacteria</taxon>
        <taxon>Halobacteriales</taxon>
        <taxon>Natrialbaceae</taxon>
        <taxon>Salinadaptatus</taxon>
    </lineage>
</organism>
<accession>A0A4S3TG64</accession>
<feature type="compositionally biased region" description="Polar residues" evidence="1">
    <location>
        <begin position="210"/>
        <end position="224"/>
    </location>
</feature>
<dbReference type="InterPro" id="IPR036249">
    <property type="entry name" value="Thioredoxin-like_sf"/>
</dbReference>
<feature type="region of interest" description="Disordered" evidence="1">
    <location>
        <begin position="201"/>
        <end position="224"/>
    </location>
</feature>
<dbReference type="PROSITE" id="PS51257">
    <property type="entry name" value="PROKAR_LIPOPROTEIN"/>
    <property type="match status" value="1"/>
</dbReference>
<comment type="caution">
    <text evidence="2">The sequence shown here is derived from an EMBL/GenBank/DDBJ whole genome shotgun (WGS) entry which is preliminary data.</text>
</comment>
<evidence type="ECO:0000313" key="3">
    <source>
        <dbReference type="Proteomes" id="UP000318864"/>
    </source>
</evidence>
<dbReference type="OrthoDB" id="115386at2157"/>
<dbReference type="SUPFAM" id="SSF52833">
    <property type="entry name" value="Thioredoxin-like"/>
    <property type="match status" value="1"/>
</dbReference>
<dbReference type="Proteomes" id="UP000318864">
    <property type="component" value="Unassembled WGS sequence"/>
</dbReference>
<name>A0A4S3TG64_9EURY</name>
<dbReference type="RefSeq" id="WP_141466503.1">
    <property type="nucleotide sequence ID" value="NZ_RBZW01000076.1"/>
</dbReference>
<evidence type="ECO:0000313" key="2">
    <source>
        <dbReference type="EMBL" id="THE62871.1"/>
    </source>
</evidence>
<dbReference type="Gene3D" id="3.40.30.10">
    <property type="entry name" value="Glutaredoxin"/>
    <property type="match status" value="1"/>
</dbReference>
<sequence length="224" mass="23347">MAPTRRELVTATVCTLTLTGCLEDDFTSSDDGRDTDDGSGGGTSDGRGDDGSTEPPFDIATIDAPGSEAGIATVPRSDQHLLVNFTRTQCPTSAGALEPIGDARSSLANRYDVGPDGDIAFLSVTDATQGPTPTPAELADWWAEHDGEWPIGIDETGACNDYYDVVGFPTLVAIDPDGEVYWRTRGSVEANNIESELERGLEATRADSGVDSNANASASDGTGP</sequence>
<evidence type="ECO:0000256" key="1">
    <source>
        <dbReference type="SAM" id="MobiDB-lite"/>
    </source>
</evidence>
<feature type="region of interest" description="Disordered" evidence="1">
    <location>
        <begin position="25"/>
        <end position="57"/>
    </location>
</feature>